<evidence type="ECO:0000313" key="3">
    <source>
        <dbReference type="Proteomes" id="UP000319837"/>
    </source>
</evidence>
<dbReference type="GO" id="GO:0008270">
    <property type="term" value="F:zinc ion binding"/>
    <property type="evidence" value="ECO:0007669"/>
    <property type="project" value="InterPro"/>
</dbReference>
<proteinExistence type="predicted"/>
<organism evidence="2 3">
    <name type="scientific">Niallia circulans</name>
    <name type="common">Bacillus circulans</name>
    <dbReference type="NCBI Taxonomy" id="1397"/>
    <lineage>
        <taxon>Bacteria</taxon>
        <taxon>Bacillati</taxon>
        <taxon>Bacillota</taxon>
        <taxon>Bacilli</taxon>
        <taxon>Bacillales</taxon>
        <taxon>Bacillaceae</taxon>
        <taxon>Niallia</taxon>
    </lineage>
</organism>
<gene>
    <name evidence="2" type="ORF">CEQ21_03670</name>
</gene>
<dbReference type="Gene3D" id="3.90.79.10">
    <property type="entry name" value="Nucleoside Triphosphate Pyrophosphohydrolase"/>
    <property type="match status" value="1"/>
</dbReference>
<dbReference type="Gene3D" id="1.10.30.50">
    <property type="match status" value="1"/>
</dbReference>
<name>A0A553SSW6_NIACI</name>
<reference evidence="3" key="1">
    <citation type="submission" date="2018-10" db="EMBL/GenBank/DDBJ databases">
        <title>FDA dAtabase for Regulatory Grade micrObial Sequences (FDA-ARGOS): Supporting development and validation of Infectious Disease Dx tests.</title>
        <authorList>
            <person name="Minogue T."/>
            <person name="Wolcott M."/>
            <person name="Wasieloski L."/>
            <person name="Aguilar W."/>
            <person name="Moore D."/>
            <person name="Tallon L."/>
            <person name="Sadzewicz L."/>
            <person name="Sengamalay N."/>
            <person name="Ott S."/>
            <person name="Godinez A."/>
            <person name="Nagaraj S."/>
            <person name="Vavikolanu K."/>
            <person name="Vyas G."/>
            <person name="Nadendla S."/>
            <person name="George J."/>
            <person name="Sichtig H."/>
        </authorList>
    </citation>
    <scope>NUCLEOTIDE SEQUENCE [LARGE SCALE GENOMIC DNA]</scope>
    <source>
        <strain evidence="3">FDAARGOS_343</strain>
    </source>
</reference>
<dbReference type="InterPro" id="IPR015797">
    <property type="entry name" value="NUDIX_hydrolase-like_dom_sf"/>
</dbReference>
<dbReference type="GO" id="GO:0004519">
    <property type="term" value="F:endonuclease activity"/>
    <property type="evidence" value="ECO:0007669"/>
    <property type="project" value="InterPro"/>
</dbReference>
<sequence length="507" mass="58478">MVVNGFNRENSVVRGAPVNIVDAIKYVVEEVEDPALEHPDLEDSFKSKVKRTKILVNRMKKIGDLNRYLKRFEIVPPVGDPKRELYDRLKGLNLKTYEDLYPEFVQKFANYIDDVTVLDDFVIGSEYTSWDISIFSRTYDTQSGIYLIGDEPNYQAIFVKATFAEGKYPNEWIESNNVLKYYMYSLKSVFKKEYKYNAAIINSVRTNTPIYVFQKDDTRLTLKGIYRYESDHSNPEDESRWFILHKVNTIDTKKLMTIEEFNNELGKKVDNSKRETREQRRNRLRNAEKIPGKSVVTLTQFKRNPDVIAEVLTRANGVCDKCRKPATFIRASDLSPYLEVHHKISLAEGGEDTVANAVALCPNCHREFHHAAKVTTVVVGILINQGEILLESCADEKWKLPGGSLKTNDTPERALRRELKEAFGMRLKLGKYFGEGIYKEGSEIYRVMAYNIKNINEDFNYKELQFINLSMLTIVDFLPLQSPIVNQLLDRNTVGSLITGRKGRNHE</sequence>
<feature type="domain" description="HNH nuclease" evidence="1">
    <location>
        <begin position="306"/>
        <end position="366"/>
    </location>
</feature>
<dbReference type="InterPro" id="IPR000086">
    <property type="entry name" value="NUDIX_hydrolase_dom"/>
</dbReference>
<accession>A0A553SSW6</accession>
<evidence type="ECO:0000313" key="2">
    <source>
        <dbReference type="EMBL" id="TRZ40051.1"/>
    </source>
</evidence>
<dbReference type="InterPro" id="IPR003615">
    <property type="entry name" value="HNH_nuc"/>
</dbReference>
<dbReference type="SUPFAM" id="SSF55811">
    <property type="entry name" value="Nudix"/>
    <property type="match status" value="1"/>
</dbReference>
<dbReference type="CDD" id="cd00085">
    <property type="entry name" value="HNHc"/>
    <property type="match status" value="1"/>
</dbReference>
<dbReference type="Pfam" id="PF01844">
    <property type="entry name" value="HNH"/>
    <property type="match status" value="1"/>
</dbReference>
<dbReference type="SMART" id="SM00507">
    <property type="entry name" value="HNHc"/>
    <property type="match status" value="1"/>
</dbReference>
<dbReference type="EMBL" id="RIBP01000001">
    <property type="protein sequence ID" value="TRZ40051.1"/>
    <property type="molecule type" value="Genomic_DNA"/>
</dbReference>
<dbReference type="Proteomes" id="UP000319837">
    <property type="component" value="Unassembled WGS sequence"/>
</dbReference>
<dbReference type="Pfam" id="PF00293">
    <property type="entry name" value="NUDIX"/>
    <property type="match status" value="1"/>
</dbReference>
<dbReference type="AlphaFoldDB" id="A0A553SSW6"/>
<evidence type="ECO:0000259" key="1">
    <source>
        <dbReference type="SMART" id="SM00507"/>
    </source>
</evidence>
<dbReference type="GO" id="GO:0003676">
    <property type="term" value="F:nucleic acid binding"/>
    <property type="evidence" value="ECO:0007669"/>
    <property type="project" value="InterPro"/>
</dbReference>
<dbReference type="InterPro" id="IPR002711">
    <property type="entry name" value="HNH"/>
</dbReference>
<protein>
    <recommendedName>
        <fullName evidence="1">HNH nuclease domain-containing protein</fullName>
    </recommendedName>
</protein>
<comment type="caution">
    <text evidence="2">The sequence shown here is derived from an EMBL/GenBank/DDBJ whole genome shotgun (WGS) entry which is preliminary data.</text>
</comment>